<keyword evidence="3" id="KW-0227">DNA damage</keyword>
<dbReference type="GO" id="GO:0016829">
    <property type="term" value="F:lyase activity"/>
    <property type="evidence" value="ECO:0007669"/>
    <property type="project" value="UniProtKB-KW"/>
</dbReference>
<gene>
    <name evidence="9" type="ORF">DJ017_10155</name>
</gene>
<dbReference type="PANTHER" id="PTHR13604">
    <property type="entry name" value="DC12-RELATED"/>
    <property type="match status" value="1"/>
</dbReference>
<organism evidence="9 10">
    <name type="scientific">Phenylobacterium soli</name>
    <dbReference type="NCBI Taxonomy" id="2170551"/>
    <lineage>
        <taxon>Bacteria</taxon>
        <taxon>Pseudomonadati</taxon>
        <taxon>Pseudomonadota</taxon>
        <taxon>Alphaproteobacteria</taxon>
        <taxon>Caulobacterales</taxon>
        <taxon>Caulobacteraceae</taxon>
        <taxon>Phenylobacterium</taxon>
    </lineage>
</organism>
<dbReference type="GO" id="GO:0006508">
    <property type="term" value="P:proteolysis"/>
    <property type="evidence" value="ECO:0007669"/>
    <property type="project" value="UniProtKB-KW"/>
</dbReference>
<dbReference type="AlphaFoldDB" id="A0A328AJ96"/>
<keyword evidence="6" id="KW-0238">DNA-binding</keyword>
<reference evidence="10" key="1">
    <citation type="submission" date="2018-05" db="EMBL/GenBank/DDBJ databases">
        <authorList>
            <person name="Li X."/>
        </authorList>
    </citation>
    <scope>NUCLEOTIDE SEQUENCE [LARGE SCALE GENOMIC DNA]</scope>
    <source>
        <strain evidence="10">LX32</strain>
    </source>
</reference>
<keyword evidence="4 8" id="KW-0378">Hydrolase</keyword>
<sequence>MCNEYRFKQSLDKLSLEFSHLRIPLHWAGGAPNLEPRDSIRPTDPAPILLGDGAGGAELTSMRWGFVQPGRPPVINFRSEGRRFGGGRCLIPADGFYEFTGSKYPKTKWLFTTPGGTDLFGGDLFCIAGLVREDRFTMLTCDPGPDVAPYHNRQIVILPKEQWAQWLDTAQPQPPLGPLPAGALHVEKIR</sequence>
<dbReference type="GO" id="GO:0008233">
    <property type="term" value="F:peptidase activity"/>
    <property type="evidence" value="ECO:0007669"/>
    <property type="project" value="UniProtKB-KW"/>
</dbReference>
<dbReference type="InterPro" id="IPR036590">
    <property type="entry name" value="SRAP-like"/>
</dbReference>
<protein>
    <recommendedName>
        <fullName evidence="8">Abasic site processing protein</fullName>
        <ecNumber evidence="8">3.4.-.-</ecNumber>
    </recommendedName>
</protein>
<dbReference type="SUPFAM" id="SSF143081">
    <property type="entry name" value="BB1717-like"/>
    <property type="match status" value="1"/>
</dbReference>
<dbReference type="Pfam" id="PF02586">
    <property type="entry name" value="SRAP"/>
    <property type="match status" value="1"/>
</dbReference>
<dbReference type="Gene3D" id="3.90.1680.10">
    <property type="entry name" value="SOS response associated peptidase-like"/>
    <property type="match status" value="1"/>
</dbReference>
<evidence type="ECO:0000256" key="6">
    <source>
        <dbReference type="ARBA" id="ARBA00023125"/>
    </source>
</evidence>
<keyword evidence="5" id="KW-0190">Covalent protein-DNA linkage</keyword>
<evidence type="ECO:0000256" key="3">
    <source>
        <dbReference type="ARBA" id="ARBA00022763"/>
    </source>
</evidence>
<evidence type="ECO:0000313" key="10">
    <source>
        <dbReference type="Proteomes" id="UP000249254"/>
    </source>
</evidence>
<dbReference type="PANTHER" id="PTHR13604:SF0">
    <property type="entry name" value="ABASIC SITE PROCESSING PROTEIN HMCES"/>
    <property type="match status" value="1"/>
</dbReference>
<comment type="caution">
    <text evidence="9">The sequence shown here is derived from an EMBL/GenBank/DDBJ whole genome shotgun (WGS) entry which is preliminary data.</text>
</comment>
<keyword evidence="7" id="KW-0456">Lyase</keyword>
<evidence type="ECO:0000256" key="4">
    <source>
        <dbReference type="ARBA" id="ARBA00022801"/>
    </source>
</evidence>
<keyword evidence="10" id="KW-1185">Reference proteome</keyword>
<evidence type="ECO:0000256" key="7">
    <source>
        <dbReference type="ARBA" id="ARBA00023239"/>
    </source>
</evidence>
<dbReference type="EC" id="3.4.-.-" evidence="8"/>
<proteinExistence type="inferred from homology"/>
<evidence type="ECO:0000256" key="8">
    <source>
        <dbReference type="RuleBase" id="RU364100"/>
    </source>
</evidence>
<dbReference type="EMBL" id="QFYQ01000001">
    <property type="protein sequence ID" value="RAK54860.1"/>
    <property type="molecule type" value="Genomic_DNA"/>
</dbReference>
<comment type="similarity">
    <text evidence="1 8">Belongs to the SOS response-associated peptidase family.</text>
</comment>
<evidence type="ECO:0000256" key="1">
    <source>
        <dbReference type="ARBA" id="ARBA00008136"/>
    </source>
</evidence>
<accession>A0A328AJ96</accession>
<dbReference type="InterPro" id="IPR003738">
    <property type="entry name" value="SRAP"/>
</dbReference>
<evidence type="ECO:0000313" key="9">
    <source>
        <dbReference type="EMBL" id="RAK54860.1"/>
    </source>
</evidence>
<evidence type="ECO:0000256" key="5">
    <source>
        <dbReference type="ARBA" id="ARBA00023124"/>
    </source>
</evidence>
<dbReference type="Proteomes" id="UP000249254">
    <property type="component" value="Unassembled WGS sequence"/>
</dbReference>
<keyword evidence="2 8" id="KW-0645">Protease</keyword>
<dbReference type="OrthoDB" id="9782620at2"/>
<evidence type="ECO:0000256" key="2">
    <source>
        <dbReference type="ARBA" id="ARBA00022670"/>
    </source>
</evidence>
<dbReference type="GO" id="GO:0003697">
    <property type="term" value="F:single-stranded DNA binding"/>
    <property type="evidence" value="ECO:0007669"/>
    <property type="project" value="InterPro"/>
</dbReference>
<dbReference type="RefSeq" id="WP_111528610.1">
    <property type="nucleotide sequence ID" value="NZ_JBHRSG010000004.1"/>
</dbReference>
<dbReference type="GO" id="GO:0106300">
    <property type="term" value="P:protein-DNA covalent cross-linking repair"/>
    <property type="evidence" value="ECO:0007669"/>
    <property type="project" value="InterPro"/>
</dbReference>
<name>A0A328AJ96_9CAUL</name>